<dbReference type="InterPro" id="IPR036396">
    <property type="entry name" value="Cyt_P450_sf"/>
</dbReference>
<evidence type="ECO:0000256" key="11">
    <source>
        <dbReference type="ARBA" id="ARBA00023004"/>
    </source>
</evidence>
<keyword evidence="13" id="KW-0472">Membrane</keyword>
<proteinExistence type="inferred from homology"/>
<evidence type="ECO:0000256" key="14">
    <source>
        <dbReference type="ARBA" id="ARBA00047827"/>
    </source>
</evidence>
<dbReference type="Pfam" id="PF00067">
    <property type="entry name" value="p450"/>
    <property type="match status" value="1"/>
</dbReference>
<dbReference type="PRINTS" id="PR00385">
    <property type="entry name" value="P450"/>
</dbReference>
<keyword evidence="9" id="KW-0492">Microsome</keyword>
<evidence type="ECO:0000256" key="5">
    <source>
        <dbReference type="ARBA" id="ARBA00012109"/>
    </source>
</evidence>
<evidence type="ECO:0000256" key="4">
    <source>
        <dbReference type="ARBA" id="ARBA00010617"/>
    </source>
</evidence>
<evidence type="ECO:0000256" key="7">
    <source>
        <dbReference type="ARBA" id="ARBA00022723"/>
    </source>
</evidence>
<dbReference type="InterPro" id="IPR001128">
    <property type="entry name" value="Cyt_P450"/>
</dbReference>
<evidence type="ECO:0000256" key="3">
    <source>
        <dbReference type="ARBA" id="ARBA00004406"/>
    </source>
</evidence>
<dbReference type="PANTHER" id="PTHR24292:SF54">
    <property type="entry name" value="CYP9F3-RELATED"/>
    <property type="match status" value="1"/>
</dbReference>
<evidence type="ECO:0000256" key="1">
    <source>
        <dbReference type="ARBA" id="ARBA00001971"/>
    </source>
</evidence>
<keyword evidence="12 15" id="KW-0503">Monooxygenase</keyword>
<comment type="subcellular location">
    <subcellularLocation>
        <location evidence="3">Endoplasmic reticulum membrane</location>
        <topology evidence="3">Peripheral membrane protein</topology>
    </subcellularLocation>
    <subcellularLocation>
        <location evidence="2">Microsome membrane</location>
        <topology evidence="2">Peripheral membrane protein</topology>
    </subcellularLocation>
</comment>
<evidence type="ECO:0000256" key="12">
    <source>
        <dbReference type="ARBA" id="ARBA00023033"/>
    </source>
</evidence>
<keyword evidence="7 15" id="KW-0479">Metal-binding</keyword>
<evidence type="ECO:0000256" key="10">
    <source>
        <dbReference type="ARBA" id="ARBA00023002"/>
    </source>
</evidence>
<dbReference type="EC" id="1.14.14.1" evidence="5"/>
<comment type="cofactor">
    <cofactor evidence="1">
        <name>heme</name>
        <dbReference type="ChEBI" id="CHEBI:30413"/>
    </cofactor>
</comment>
<keyword evidence="8" id="KW-0256">Endoplasmic reticulum</keyword>
<dbReference type="InterPro" id="IPR050476">
    <property type="entry name" value="Insect_CytP450_Detox"/>
</dbReference>
<organism evidence="16 17">
    <name type="scientific">Chilo suppressalis</name>
    <name type="common">Asiatic rice borer moth</name>
    <dbReference type="NCBI Taxonomy" id="168631"/>
    <lineage>
        <taxon>Eukaryota</taxon>
        <taxon>Metazoa</taxon>
        <taxon>Ecdysozoa</taxon>
        <taxon>Arthropoda</taxon>
        <taxon>Hexapoda</taxon>
        <taxon>Insecta</taxon>
        <taxon>Pterygota</taxon>
        <taxon>Neoptera</taxon>
        <taxon>Endopterygota</taxon>
        <taxon>Lepidoptera</taxon>
        <taxon>Glossata</taxon>
        <taxon>Ditrysia</taxon>
        <taxon>Pyraloidea</taxon>
        <taxon>Crambidae</taxon>
        <taxon>Crambinae</taxon>
        <taxon>Chilo</taxon>
    </lineage>
</organism>
<comment type="similarity">
    <text evidence="4 15">Belongs to the cytochrome P450 family.</text>
</comment>
<dbReference type="InterPro" id="IPR002401">
    <property type="entry name" value="Cyt_P450_E_grp-I"/>
</dbReference>
<keyword evidence="6 15" id="KW-0349">Heme</keyword>
<dbReference type="EMBL" id="OU963907">
    <property type="protein sequence ID" value="CAH0399621.1"/>
    <property type="molecule type" value="Genomic_DNA"/>
</dbReference>
<evidence type="ECO:0000256" key="13">
    <source>
        <dbReference type="ARBA" id="ARBA00023136"/>
    </source>
</evidence>
<dbReference type="CDD" id="cd11056">
    <property type="entry name" value="CYP6-like"/>
    <property type="match status" value="1"/>
</dbReference>
<evidence type="ECO:0000313" key="16">
    <source>
        <dbReference type="EMBL" id="CAH0399621.1"/>
    </source>
</evidence>
<reference evidence="16" key="1">
    <citation type="submission" date="2021-12" db="EMBL/GenBank/DDBJ databases">
        <authorList>
            <person name="King R."/>
        </authorList>
    </citation>
    <scope>NUCLEOTIDE SEQUENCE</scope>
</reference>
<name>A0ABN8B294_CHISP</name>
<keyword evidence="11 15" id="KW-0408">Iron</keyword>
<evidence type="ECO:0000256" key="9">
    <source>
        <dbReference type="ARBA" id="ARBA00022848"/>
    </source>
</evidence>
<keyword evidence="17" id="KW-1185">Reference proteome</keyword>
<dbReference type="PANTHER" id="PTHR24292">
    <property type="entry name" value="CYTOCHROME P450"/>
    <property type="match status" value="1"/>
</dbReference>
<evidence type="ECO:0000256" key="8">
    <source>
        <dbReference type="ARBA" id="ARBA00022824"/>
    </source>
</evidence>
<protein>
    <recommendedName>
        <fullName evidence="5">unspecific monooxygenase</fullName>
        <ecNumber evidence="5">1.14.14.1</ecNumber>
    </recommendedName>
</protein>
<dbReference type="Proteomes" id="UP001153292">
    <property type="component" value="Chromosome 14"/>
</dbReference>
<comment type="catalytic activity">
    <reaction evidence="14">
        <text>an organic molecule + reduced [NADPH--hemoprotein reductase] + O2 = an alcohol + oxidized [NADPH--hemoprotein reductase] + H2O + H(+)</text>
        <dbReference type="Rhea" id="RHEA:17149"/>
        <dbReference type="Rhea" id="RHEA-COMP:11964"/>
        <dbReference type="Rhea" id="RHEA-COMP:11965"/>
        <dbReference type="ChEBI" id="CHEBI:15377"/>
        <dbReference type="ChEBI" id="CHEBI:15378"/>
        <dbReference type="ChEBI" id="CHEBI:15379"/>
        <dbReference type="ChEBI" id="CHEBI:30879"/>
        <dbReference type="ChEBI" id="CHEBI:57618"/>
        <dbReference type="ChEBI" id="CHEBI:58210"/>
        <dbReference type="ChEBI" id="CHEBI:142491"/>
        <dbReference type="EC" id="1.14.14.1"/>
    </reaction>
</comment>
<keyword evidence="10 15" id="KW-0560">Oxidoreductase</keyword>
<dbReference type="SUPFAM" id="SSF48264">
    <property type="entry name" value="Cytochrome P450"/>
    <property type="match status" value="1"/>
</dbReference>
<dbReference type="Gene3D" id="1.10.630.10">
    <property type="entry name" value="Cytochrome P450"/>
    <property type="match status" value="1"/>
</dbReference>
<sequence>MLLYVLVLLLALTWVYLKWLSVKRYWADRGVVHEKPHPLLGSFTFLQKVNPAIWMRKIYDRFPKEPYVGIWVFWRPGIIVNSPELARRILVKDFDCFRNRLAGTDTGKVDPIGGLNIFTLNDPVWSAIRRRLTPVFTSSKLKSLHHLYSSKAKELTQRIANDIKNNKTIELRNLYVDYTTDVIGTSSFGIKLDTVLTGSSPLRSITGTFMHYGALRGLAWCSIFYLPELAKVFRFNLFPKSSVAYFRRVFKQIVAQRGGYNGKSEENDLLDALRKIKYDSDNNGEVMDEDLVIAQAAVFLQAGFDTSASALTFLTYELAYKPEIQEKVYQELLQAKKALGDKEFDATVLSELIYFNCVIKETLRKYPPMGWLDRVAEKNYRIDDKLTIAKGTSVYVNSMGMQHDPDYYPDPDRFDPDRFLPENDDGSRPYMPFGEGPRICIGMRFAHRTIWYAASQILLNYHLQPMPGTKTPVRCEVDHRGLILAPGKETYVKFVPRS</sequence>
<dbReference type="InterPro" id="IPR017972">
    <property type="entry name" value="Cyt_P450_CS"/>
</dbReference>
<evidence type="ECO:0000256" key="2">
    <source>
        <dbReference type="ARBA" id="ARBA00004174"/>
    </source>
</evidence>
<evidence type="ECO:0000256" key="15">
    <source>
        <dbReference type="RuleBase" id="RU000461"/>
    </source>
</evidence>
<gene>
    <name evidence="16" type="ORF">CHILSU_LOCUS2774</name>
</gene>
<evidence type="ECO:0000256" key="6">
    <source>
        <dbReference type="ARBA" id="ARBA00022617"/>
    </source>
</evidence>
<accession>A0ABN8B294</accession>
<dbReference type="PROSITE" id="PS00086">
    <property type="entry name" value="CYTOCHROME_P450"/>
    <property type="match status" value="1"/>
</dbReference>
<dbReference type="PRINTS" id="PR00463">
    <property type="entry name" value="EP450I"/>
</dbReference>
<evidence type="ECO:0000313" key="17">
    <source>
        <dbReference type="Proteomes" id="UP001153292"/>
    </source>
</evidence>